<proteinExistence type="predicted"/>
<dbReference type="GO" id="GO:0005886">
    <property type="term" value="C:plasma membrane"/>
    <property type="evidence" value="ECO:0007669"/>
    <property type="project" value="TreeGrafter"/>
</dbReference>
<dbReference type="GO" id="GO:0031410">
    <property type="term" value="C:cytoplasmic vesicle"/>
    <property type="evidence" value="ECO:0007669"/>
    <property type="project" value="TreeGrafter"/>
</dbReference>
<dbReference type="GO" id="GO:0097320">
    <property type="term" value="P:plasma membrane tubulation"/>
    <property type="evidence" value="ECO:0007669"/>
    <property type="project" value="TreeGrafter"/>
</dbReference>
<name>A0AAD3MJN8_LATJO</name>
<dbReference type="PANTHER" id="PTHR45827:SF5">
    <property type="entry name" value="SORTING NEXIN"/>
    <property type="match status" value="1"/>
</dbReference>
<dbReference type="Pfam" id="PF10456">
    <property type="entry name" value="BAR_3_WASP_bdg"/>
    <property type="match status" value="1"/>
</dbReference>
<evidence type="ECO:0000256" key="1">
    <source>
        <dbReference type="SAM" id="MobiDB-lite"/>
    </source>
</evidence>
<feature type="compositionally biased region" description="Low complexity" evidence="1">
    <location>
        <begin position="38"/>
        <end position="49"/>
    </location>
</feature>
<evidence type="ECO:0000313" key="3">
    <source>
        <dbReference type="EMBL" id="GLD55147.1"/>
    </source>
</evidence>
<dbReference type="Gene3D" id="1.20.1270.60">
    <property type="entry name" value="Arfaptin homology (AH) domain/BAR domain"/>
    <property type="match status" value="1"/>
</dbReference>
<dbReference type="PANTHER" id="PTHR45827">
    <property type="entry name" value="SORTING NEXIN"/>
    <property type="match status" value="1"/>
</dbReference>
<accession>A0AAD3MJN8</accession>
<evidence type="ECO:0000259" key="2">
    <source>
        <dbReference type="Pfam" id="PF10456"/>
    </source>
</evidence>
<dbReference type="InterPro" id="IPR027267">
    <property type="entry name" value="AH/BAR_dom_sf"/>
</dbReference>
<keyword evidence="4" id="KW-1185">Reference proteome</keyword>
<dbReference type="GO" id="GO:0035091">
    <property type="term" value="F:phosphatidylinositol binding"/>
    <property type="evidence" value="ECO:0007669"/>
    <property type="project" value="TreeGrafter"/>
</dbReference>
<feature type="compositionally biased region" description="Basic and acidic residues" evidence="1">
    <location>
        <begin position="9"/>
        <end position="24"/>
    </location>
</feature>
<dbReference type="GO" id="GO:0036089">
    <property type="term" value="P:cleavage furrow formation"/>
    <property type="evidence" value="ECO:0007669"/>
    <property type="project" value="TreeGrafter"/>
</dbReference>
<dbReference type="EMBL" id="BRZM01000021">
    <property type="protein sequence ID" value="GLD55147.1"/>
    <property type="molecule type" value="Genomic_DNA"/>
</dbReference>
<dbReference type="GO" id="GO:0006897">
    <property type="term" value="P:endocytosis"/>
    <property type="evidence" value="ECO:0007669"/>
    <property type="project" value="TreeGrafter"/>
</dbReference>
<feature type="region of interest" description="Disordered" evidence="1">
    <location>
        <begin position="1"/>
        <end position="56"/>
    </location>
</feature>
<reference evidence="3" key="1">
    <citation type="submission" date="2022-08" db="EMBL/GenBank/DDBJ databases">
        <title>Genome sequencing of akame (Lates japonicus).</title>
        <authorList>
            <person name="Hashiguchi Y."/>
            <person name="Takahashi H."/>
        </authorList>
    </citation>
    <scope>NUCLEOTIDE SEQUENCE</scope>
    <source>
        <strain evidence="3">Kochi</strain>
    </source>
</reference>
<sequence>MSLDLQEVEQNRRLQDLHQEDGRGSRRREHHHQQDQPVSRWRGSGVSSGTVLQKTPGAIRAGPAGLLCGPEQGRQPTASEACEMGEYFAEQQRRTWIPFLTCWTLQDTWPTFLSIIHVQKGALTKVKDCPKQEGELHDRCNIISCATLAEIQHFHRTRVRDFRSQMQHHLRQQISFFQKITAKLEDALQRYDDEQ</sequence>
<organism evidence="3 4">
    <name type="scientific">Lates japonicus</name>
    <name type="common">Japanese lates</name>
    <dbReference type="NCBI Taxonomy" id="270547"/>
    <lineage>
        <taxon>Eukaryota</taxon>
        <taxon>Metazoa</taxon>
        <taxon>Chordata</taxon>
        <taxon>Craniata</taxon>
        <taxon>Vertebrata</taxon>
        <taxon>Euteleostomi</taxon>
        <taxon>Actinopterygii</taxon>
        <taxon>Neopterygii</taxon>
        <taxon>Teleostei</taxon>
        <taxon>Neoteleostei</taxon>
        <taxon>Acanthomorphata</taxon>
        <taxon>Carangaria</taxon>
        <taxon>Carangaria incertae sedis</taxon>
        <taxon>Centropomidae</taxon>
        <taxon>Lates</taxon>
    </lineage>
</organism>
<comment type="caution">
    <text evidence="3">The sequence shown here is derived from an EMBL/GenBank/DDBJ whole genome shotgun (WGS) entry which is preliminary data.</text>
</comment>
<dbReference type="Proteomes" id="UP001279410">
    <property type="component" value="Unassembled WGS sequence"/>
</dbReference>
<evidence type="ECO:0000313" key="4">
    <source>
        <dbReference type="Proteomes" id="UP001279410"/>
    </source>
</evidence>
<dbReference type="AlphaFoldDB" id="A0AAD3MJN8"/>
<feature type="domain" description="Sorting nexin protein WASP-binding" evidence="2">
    <location>
        <begin position="77"/>
        <end position="192"/>
    </location>
</feature>
<dbReference type="GO" id="GO:0016197">
    <property type="term" value="P:endosomal transport"/>
    <property type="evidence" value="ECO:0007669"/>
    <property type="project" value="TreeGrafter"/>
</dbReference>
<dbReference type="InterPro" id="IPR019497">
    <property type="entry name" value="Sorting_nexin_WASP-bd-dom"/>
</dbReference>
<protein>
    <submittedName>
        <fullName evidence="3">Sorting nexin-18-like protein</fullName>
    </submittedName>
</protein>
<gene>
    <name evidence="3" type="ORF">AKAME5_000767300</name>
</gene>